<evidence type="ECO:0008006" key="4">
    <source>
        <dbReference type="Google" id="ProtNLM"/>
    </source>
</evidence>
<feature type="signal peptide" evidence="1">
    <location>
        <begin position="1"/>
        <end position="23"/>
    </location>
</feature>
<protein>
    <recommendedName>
        <fullName evidence="4">Lipoprotein</fullName>
    </recommendedName>
</protein>
<evidence type="ECO:0000256" key="1">
    <source>
        <dbReference type="SAM" id="SignalP"/>
    </source>
</evidence>
<gene>
    <name evidence="2" type="ORF">V6624_03710</name>
</gene>
<keyword evidence="1" id="KW-0732">Signal</keyword>
<feature type="chain" id="PRO_5045899430" description="Lipoprotein" evidence="1">
    <location>
        <begin position="24"/>
        <end position="118"/>
    </location>
</feature>
<keyword evidence="3" id="KW-1185">Reference proteome</keyword>
<reference evidence="2 3" key="1">
    <citation type="submission" date="2024-02" db="EMBL/GenBank/DDBJ databases">
        <title>complete genome of Flavobacterium ginsenosidimutans Str. YTB16.</title>
        <authorList>
            <person name="Wang Q."/>
        </authorList>
    </citation>
    <scope>NUCLEOTIDE SEQUENCE [LARGE SCALE GENOMIC DNA]</scope>
    <source>
        <strain evidence="2 3">YTB16</strain>
    </source>
</reference>
<dbReference type="RefSeq" id="WP_111287633.1">
    <property type="nucleotide sequence ID" value="NZ_CP147988.1"/>
</dbReference>
<evidence type="ECO:0000313" key="2">
    <source>
        <dbReference type="EMBL" id="WXK50746.1"/>
    </source>
</evidence>
<dbReference type="Proteomes" id="UP001447857">
    <property type="component" value="Chromosome"/>
</dbReference>
<sequence>MKKTLLLIAILILQNSCSNASKAHDKWIGESKQKLIKSWGSPVRIIHDDQDNEIFVYADQVFTDDNNSGIAGAYYWKYNYMYLNKDGKIFSWRNENQKFPPQEVDSKKVIILNTQTVK</sequence>
<organism evidence="2 3">
    <name type="scientific">Flavobacterium ginsenosidimutans</name>
    <dbReference type="NCBI Taxonomy" id="687844"/>
    <lineage>
        <taxon>Bacteria</taxon>
        <taxon>Pseudomonadati</taxon>
        <taxon>Bacteroidota</taxon>
        <taxon>Flavobacteriia</taxon>
        <taxon>Flavobacteriales</taxon>
        <taxon>Flavobacteriaceae</taxon>
        <taxon>Flavobacterium</taxon>
    </lineage>
</organism>
<accession>A0ABZ2Q8J0</accession>
<evidence type="ECO:0000313" key="3">
    <source>
        <dbReference type="Proteomes" id="UP001447857"/>
    </source>
</evidence>
<dbReference type="EMBL" id="CP147988">
    <property type="protein sequence ID" value="WXK50746.1"/>
    <property type="molecule type" value="Genomic_DNA"/>
</dbReference>
<proteinExistence type="predicted"/>
<name>A0ABZ2Q8J0_9FLAO</name>